<protein>
    <recommendedName>
        <fullName evidence="6">Large ribosomal subunit protein uL23</fullName>
    </recommendedName>
</protein>
<dbReference type="Proteomes" id="UP000036873">
    <property type="component" value="Unassembled WGS sequence"/>
</dbReference>
<keyword evidence="2 6" id="KW-0699">rRNA-binding</keyword>
<evidence type="ECO:0000256" key="7">
    <source>
        <dbReference type="RuleBase" id="RU003934"/>
    </source>
</evidence>
<keyword evidence="4 6" id="KW-0689">Ribosomal protein</keyword>
<evidence type="ECO:0000256" key="3">
    <source>
        <dbReference type="ARBA" id="ARBA00022884"/>
    </source>
</evidence>
<dbReference type="PATRIC" id="fig|52689.4.peg.3737"/>
<comment type="function">
    <text evidence="6">One of the early assembly proteins it binds 23S rRNA. One of the proteins that surrounds the polypeptide exit tunnel on the outside of the ribosome. Forms the main docking site for trigger factor binding to the ribosome.</text>
</comment>
<name>A0A0L6U2Q8_9FIRM</name>
<dbReference type="SUPFAM" id="SSF54189">
    <property type="entry name" value="Ribosomal proteins S24e, L23 and L15e"/>
    <property type="match status" value="1"/>
</dbReference>
<dbReference type="PANTHER" id="PTHR11620">
    <property type="entry name" value="60S RIBOSOMAL PROTEIN L23A"/>
    <property type="match status" value="1"/>
</dbReference>
<comment type="similarity">
    <text evidence="1 6 7">Belongs to the universal ribosomal protein uL23 family.</text>
</comment>
<evidence type="ECO:0000313" key="9">
    <source>
        <dbReference type="Proteomes" id="UP000036873"/>
    </source>
</evidence>
<reference evidence="9" key="1">
    <citation type="submission" date="2015-07" db="EMBL/GenBank/DDBJ databases">
        <title>Draft genome sequence of Acetobacterium bakii DSM 8293, a potential psychrophilic chemical producer through syngas fermentation.</title>
        <authorList>
            <person name="Song Y."/>
            <person name="Hwang S."/>
            <person name="Cho B.-K."/>
        </authorList>
    </citation>
    <scope>NUCLEOTIDE SEQUENCE [LARGE SCALE GENOMIC DNA]</scope>
    <source>
        <strain evidence="9">DSM 8239</strain>
    </source>
</reference>
<dbReference type="FunFam" id="3.30.70.330:FF:000001">
    <property type="entry name" value="50S ribosomal protein L23"/>
    <property type="match status" value="1"/>
</dbReference>
<evidence type="ECO:0000256" key="2">
    <source>
        <dbReference type="ARBA" id="ARBA00022730"/>
    </source>
</evidence>
<proteinExistence type="inferred from homology"/>
<dbReference type="InterPro" id="IPR012678">
    <property type="entry name" value="Ribosomal_uL23/eL15/eS24_sf"/>
</dbReference>
<dbReference type="GO" id="GO:0006412">
    <property type="term" value="P:translation"/>
    <property type="evidence" value="ECO:0007669"/>
    <property type="project" value="UniProtKB-UniRule"/>
</dbReference>
<accession>A0A0L6U2Q8</accession>
<dbReference type="HAMAP" id="MF_01369_B">
    <property type="entry name" value="Ribosomal_uL23_B"/>
    <property type="match status" value="1"/>
</dbReference>
<dbReference type="AlphaFoldDB" id="A0A0L6U2Q8"/>
<dbReference type="Gene3D" id="3.30.70.330">
    <property type="match status" value="1"/>
</dbReference>
<evidence type="ECO:0000256" key="5">
    <source>
        <dbReference type="ARBA" id="ARBA00023274"/>
    </source>
</evidence>
<keyword evidence="9" id="KW-1185">Reference proteome</keyword>
<sequence length="96" mass="10986">MKNPRDIIMKPIITERSMADAEVKKFTFKVDKRANKIEIKNAVEVIFGVEVEKVTTMNMKGKLKRTGRFVGRRSDWKKAIVKLTPGSKGIQFFEGV</sequence>
<organism evidence="8 9">
    <name type="scientific">Acetobacterium bakii</name>
    <dbReference type="NCBI Taxonomy" id="52689"/>
    <lineage>
        <taxon>Bacteria</taxon>
        <taxon>Bacillati</taxon>
        <taxon>Bacillota</taxon>
        <taxon>Clostridia</taxon>
        <taxon>Eubacteriales</taxon>
        <taxon>Eubacteriaceae</taxon>
        <taxon>Acetobacterium</taxon>
    </lineage>
</organism>
<dbReference type="Pfam" id="PF00276">
    <property type="entry name" value="Ribosomal_L23"/>
    <property type="match status" value="1"/>
</dbReference>
<keyword evidence="3 6" id="KW-0694">RNA-binding</keyword>
<dbReference type="NCBIfam" id="NF004359">
    <property type="entry name" value="PRK05738.1-3"/>
    <property type="match status" value="1"/>
</dbReference>
<keyword evidence="5 6" id="KW-0687">Ribonucleoprotein</keyword>
<evidence type="ECO:0000256" key="6">
    <source>
        <dbReference type="HAMAP-Rule" id="MF_01369"/>
    </source>
</evidence>
<dbReference type="GO" id="GO:0005840">
    <property type="term" value="C:ribosome"/>
    <property type="evidence" value="ECO:0007669"/>
    <property type="project" value="UniProtKB-KW"/>
</dbReference>
<comment type="caution">
    <text evidence="8">The sequence shown here is derived from an EMBL/GenBank/DDBJ whole genome shotgun (WGS) entry which is preliminary data.</text>
</comment>
<dbReference type="GO" id="GO:1990904">
    <property type="term" value="C:ribonucleoprotein complex"/>
    <property type="evidence" value="ECO:0007669"/>
    <property type="project" value="UniProtKB-KW"/>
</dbReference>
<dbReference type="InterPro" id="IPR013025">
    <property type="entry name" value="Ribosomal_uL23-like"/>
</dbReference>
<dbReference type="NCBIfam" id="NF004363">
    <property type="entry name" value="PRK05738.2-4"/>
    <property type="match status" value="1"/>
</dbReference>
<dbReference type="STRING" id="52689.AKG39_03480"/>
<dbReference type="EMBL" id="LGYO01000008">
    <property type="protein sequence ID" value="KNZ42798.1"/>
    <property type="molecule type" value="Genomic_DNA"/>
</dbReference>
<dbReference type="GO" id="GO:0019843">
    <property type="term" value="F:rRNA binding"/>
    <property type="evidence" value="ECO:0007669"/>
    <property type="project" value="UniProtKB-UniRule"/>
</dbReference>
<dbReference type="OrthoDB" id="9793353at2"/>
<dbReference type="InterPro" id="IPR001014">
    <property type="entry name" value="Ribosomal_uL23_CS"/>
</dbReference>
<evidence type="ECO:0000313" key="8">
    <source>
        <dbReference type="EMBL" id="KNZ42798.1"/>
    </source>
</evidence>
<comment type="subunit">
    <text evidence="6">Part of the 50S ribosomal subunit. Contacts protein L29, and trigger factor when it is bound to the ribosome.</text>
</comment>
<dbReference type="InterPro" id="IPR012677">
    <property type="entry name" value="Nucleotide-bd_a/b_plait_sf"/>
</dbReference>
<dbReference type="NCBIfam" id="NF004366">
    <property type="entry name" value="PRK05738.3-2"/>
    <property type="match status" value="1"/>
</dbReference>
<dbReference type="GO" id="GO:0003735">
    <property type="term" value="F:structural constituent of ribosome"/>
    <property type="evidence" value="ECO:0007669"/>
    <property type="project" value="InterPro"/>
</dbReference>
<gene>
    <name evidence="6" type="primary">rplW</name>
    <name evidence="8" type="ORF">AKG39_03480</name>
</gene>
<evidence type="ECO:0000256" key="1">
    <source>
        <dbReference type="ARBA" id="ARBA00006700"/>
    </source>
</evidence>
<evidence type="ECO:0000256" key="4">
    <source>
        <dbReference type="ARBA" id="ARBA00022980"/>
    </source>
</evidence>
<dbReference type="PROSITE" id="PS00050">
    <property type="entry name" value="RIBOSOMAL_L23"/>
    <property type="match status" value="1"/>
</dbReference>
<dbReference type="RefSeq" id="WP_050738969.1">
    <property type="nucleotide sequence ID" value="NZ_LGYO01000008.1"/>
</dbReference>